<comment type="caution">
    <text evidence="1">The sequence shown here is derived from an EMBL/GenBank/DDBJ whole genome shotgun (WGS) entry which is preliminary data.</text>
</comment>
<proteinExistence type="predicted"/>
<gene>
    <name evidence="1" type="ORF">ACEU3E_07975</name>
</gene>
<accession>A0ABV4UWA9</accession>
<dbReference type="Proteomes" id="UP001575622">
    <property type="component" value="Unassembled WGS sequence"/>
</dbReference>
<protein>
    <submittedName>
        <fullName evidence="1">Uncharacterized protein</fullName>
    </submittedName>
</protein>
<evidence type="ECO:0000313" key="2">
    <source>
        <dbReference type="Proteomes" id="UP001575622"/>
    </source>
</evidence>
<evidence type="ECO:0000313" key="1">
    <source>
        <dbReference type="EMBL" id="MFB0842104.1"/>
    </source>
</evidence>
<reference evidence="1 2" key="1">
    <citation type="submission" date="2024-09" db="EMBL/GenBank/DDBJ databases">
        <authorList>
            <person name="Makale K.P.P."/>
            <person name="Makhzoum A."/>
            <person name="Rantong G."/>
            <person name="Rahube T.O."/>
        </authorList>
    </citation>
    <scope>NUCLEOTIDE SEQUENCE [LARGE SCALE GENOMIC DNA]</scope>
    <source>
        <strain evidence="1 2">KM_D13</strain>
    </source>
</reference>
<sequence>MLTNLNSSLNDYVMRRIEEIIHTILLNHIVYRELSDELSYTLRELIERVPENCKPLLYEYEEREHEQTVIALEAMYKQGFMDGVFLNKEILKGN</sequence>
<dbReference type="EMBL" id="JBHDLN010000003">
    <property type="protein sequence ID" value="MFB0842104.1"/>
    <property type="molecule type" value="Genomic_DNA"/>
</dbReference>
<keyword evidence="2" id="KW-1185">Reference proteome</keyword>
<name>A0ABV4UWA9_9BACL</name>
<organism evidence="1 2">
    <name type="scientific">Paenibacillus oleatilyticus</name>
    <dbReference type="NCBI Taxonomy" id="2594886"/>
    <lineage>
        <taxon>Bacteria</taxon>
        <taxon>Bacillati</taxon>
        <taxon>Bacillota</taxon>
        <taxon>Bacilli</taxon>
        <taxon>Bacillales</taxon>
        <taxon>Paenibacillaceae</taxon>
        <taxon>Paenibacillus</taxon>
    </lineage>
</organism>
<dbReference type="RefSeq" id="WP_373949839.1">
    <property type="nucleotide sequence ID" value="NZ_JBHDLN010000003.1"/>
</dbReference>